<protein>
    <submittedName>
        <fullName evidence="2">Uncharacterized protein</fullName>
    </submittedName>
</protein>
<evidence type="ECO:0000256" key="1">
    <source>
        <dbReference type="SAM" id="MobiDB-lite"/>
    </source>
</evidence>
<dbReference type="EMBL" id="JACXVP010000003">
    <property type="protein sequence ID" value="KAG5615529.1"/>
    <property type="molecule type" value="Genomic_DNA"/>
</dbReference>
<name>A0A9J5ZTJ0_SOLCO</name>
<organism evidence="2 3">
    <name type="scientific">Solanum commersonii</name>
    <name type="common">Commerson's wild potato</name>
    <name type="synonym">Commerson's nightshade</name>
    <dbReference type="NCBI Taxonomy" id="4109"/>
    <lineage>
        <taxon>Eukaryota</taxon>
        <taxon>Viridiplantae</taxon>
        <taxon>Streptophyta</taxon>
        <taxon>Embryophyta</taxon>
        <taxon>Tracheophyta</taxon>
        <taxon>Spermatophyta</taxon>
        <taxon>Magnoliopsida</taxon>
        <taxon>eudicotyledons</taxon>
        <taxon>Gunneridae</taxon>
        <taxon>Pentapetalae</taxon>
        <taxon>asterids</taxon>
        <taxon>lamiids</taxon>
        <taxon>Solanales</taxon>
        <taxon>Solanaceae</taxon>
        <taxon>Solanoideae</taxon>
        <taxon>Solaneae</taxon>
        <taxon>Solanum</taxon>
    </lineage>
</organism>
<feature type="region of interest" description="Disordered" evidence="1">
    <location>
        <begin position="86"/>
        <end position="120"/>
    </location>
</feature>
<proteinExistence type="predicted"/>
<sequence length="120" mass="12544">MEASVPGFTTAVLDPLGLAIDVFVSDVWITDCTIISSRYGKSSYMLSSHTLIFSSLVFASDSSAAMSSICTSLMVVEGTLDVAGTPSVSTASNKEEHGLSDIGGLGSGRSRKSIERSERT</sequence>
<keyword evidence="3" id="KW-1185">Reference proteome</keyword>
<evidence type="ECO:0000313" key="3">
    <source>
        <dbReference type="Proteomes" id="UP000824120"/>
    </source>
</evidence>
<reference evidence="2 3" key="1">
    <citation type="submission" date="2020-09" db="EMBL/GenBank/DDBJ databases">
        <title>De no assembly of potato wild relative species, Solanum commersonii.</title>
        <authorList>
            <person name="Cho K."/>
        </authorList>
    </citation>
    <scope>NUCLEOTIDE SEQUENCE [LARGE SCALE GENOMIC DNA]</scope>
    <source>
        <strain evidence="2">LZ3.2</strain>
        <tissue evidence="2">Leaf</tissue>
    </source>
</reference>
<dbReference type="Proteomes" id="UP000824120">
    <property type="component" value="Chromosome 3"/>
</dbReference>
<dbReference type="AlphaFoldDB" id="A0A9J5ZTJ0"/>
<comment type="caution">
    <text evidence="2">The sequence shown here is derived from an EMBL/GenBank/DDBJ whole genome shotgun (WGS) entry which is preliminary data.</text>
</comment>
<accession>A0A9J5ZTJ0</accession>
<evidence type="ECO:0000313" key="2">
    <source>
        <dbReference type="EMBL" id="KAG5615529.1"/>
    </source>
</evidence>
<gene>
    <name evidence="2" type="ORF">H5410_015353</name>
</gene>